<keyword evidence="2" id="KW-1185">Reference proteome</keyword>
<proteinExistence type="predicted"/>
<evidence type="ECO:0000313" key="2">
    <source>
        <dbReference type="Proteomes" id="UP001230649"/>
    </source>
</evidence>
<dbReference type="Proteomes" id="UP001230649">
    <property type="component" value="Unassembled WGS sequence"/>
</dbReference>
<protein>
    <submittedName>
        <fullName evidence="1">Uncharacterized protein</fullName>
    </submittedName>
</protein>
<sequence>MKYAEHLRQLASLGESQDGPALSLHLSHSSKQSTKVLSSLPAHALSDPSTLQSQAQQLYIPEPWATIGYQHVCVLVAGRKGDHQVAYTSQSQLVSTFLGKVVGAASSWCLPVLYVLLADLRYLAAVADSVNPSATSQGLPCQEDCARTVNRAFSLCATDRVNPANTSRRKGVYKIACLSMKCYFKVDRPALCKNLVRATTSDPSIPKLETYPLADQVTWRYYLGYLAFLNGEEAAAREHLTWAFEKCHVRAKRNQELILTYLIPLRLLTGTFPSAALLASYPTLDNLYSPFLTAIRTGSLKAYDTALAAAQHSFSDMACWMTMERVREVCVRTLFKVVWEVSGRASRIPVGAFKKAMEMQGVELGLQGVKDDGDVSMEDVDALDETECIITAMIYKGYMKGYMSHEKRTVVLAKTAPFPPLSTRKQPR</sequence>
<dbReference type="EMBL" id="JASBWS010000151">
    <property type="protein sequence ID" value="KAJ9093634.1"/>
    <property type="molecule type" value="Genomic_DNA"/>
</dbReference>
<name>A0ACC2V374_9TREE</name>
<gene>
    <name evidence="1" type="ORF">QFC20_007093</name>
</gene>
<comment type="caution">
    <text evidence="1">The sequence shown here is derived from an EMBL/GenBank/DDBJ whole genome shotgun (WGS) entry which is preliminary data.</text>
</comment>
<accession>A0ACC2V374</accession>
<reference evidence="1" key="1">
    <citation type="submission" date="2023-04" db="EMBL/GenBank/DDBJ databases">
        <title>Draft Genome sequencing of Naganishia species isolated from polar environments using Oxford Nanopore Technology.</title>
        <authorList>
            <person name="Leo P."/>
            <person name="Venkateswaran K."/>
        </authorList>
    </citation>
    <scope>NUCLEOTIDE SEQUENCE</scope>
    <source>
        <strain evidence="1">MNA-CCFEE 5262</strain>
    </source>
</reference>
<evidence type="ECO:0000313" key="1">
    <source>
        <dbReference type="EMBL" id="KAJ9093634.1"/>
    </source>
</evidence>
<organism evidence="1 2">
    <name type="scientific">Naganishia adeliensis</name>
    <dbReference type="NCBI Taxonomy" id="92952"/>
    <lineage>
        <taxon>Eukaryota</taxon>
        <taxon>Fungi</taxon>
        <taxon>Dikarya</taxon>
        <taxon>Basidiomycota</taxon>
        <taxon>Agaricomycotina</taxon>
        <taxon>Tremellomycetes</taxon>
        <taxon>Filobasidiales</taxon>
        <taxon>Filobasidiaceae</taxon>
        <taxon>Naganishia</taxon>
    </lineage>
</organism>